<keyword evidence="2" id="KW-1185">Reference proteome</keyword>
<evidence type="ECO:0000313" key="1">
    <source>
        <dbReference type="EMBL" id="AJO23433.1"/>
    </source>
</evidence>
<organism evidence="1 2">
    <name type="scientific">Heyndrickxia coagulans</name>
    <name type="common">Weizmannia coagulans</name>
    <dbReference type="NCBI Taxonomy" id="1398"/>
    <lineage>
        <taxon>Bacteria</taxon>
        <taxon>Bacillati</taxon>
        <taxon>Bacillota</taxon>
        <taxon>Bacilli</taxon>
        <taxon>Bacillales</taxon>
        <taxon>Bacillaceae</taxon>
        <taxon>Heyndrickxia</taxon>
    </lineage>
</organism>
<dbReference type="Proteomes" id="UP000032024">
    <property type="component" value="Chromosome"/>
</dbReference>
<reference evidence="2" key="1">
    <citation type="submission" date="2015-01" db="EMBL/GenBank/DDBJ databases">
        <title>Comparative genome analysis of Bacillus coagulans HM-08, Clostridium butyricum HM-68, Bacillus subtilis HM-66 and Bacillus paralicheniformis BL-09.</title>
        <authorList>
            <person name="Zhang H."/>
        </authorList>
    </citation>
    <scope>NUCLEOTIDE SEQUENCE [LARGE SCALE GENOMIC DNA]</scope>
    <source>
        <strain evidence="2">HM-08</strain>
    </source>
</reference>
<name>A0AAN0T6L7_HEYCO</name>
<protein>
    <submittedName>
        <fullName evidence="1">Uncharacterized protein</fullName>
    </submittedName>
</protein>
<accession>A0AAN0T6L7</accession>
<evidence type="ECO:0000313" key="2">
    <source>
        <dbReference type="Proteomes" id="UP000032024"/>
    </source>
</evidence>
<dbReference type="AlphaFoldDB" id="A0AAN0T6L7"/>
<proteinExistence type="predicted"/>
<gene>
    <name evidence="1" type="ORF">SB48_HM08orf04200</name>
</gene>
<sequence>MQGIRPDGAEYSVGEINEKSVDVYARKEDKGMRRLMSEWVVFEVKVAP</sequence>
<dbReference type="EMBL" id="CP010525">
    <property type="protein sequence ID" value="AJO23433.1"/>
    <property type="molecule type" value="Genomic_DNA"/>
</dbReference>